<feature type="transmembrane region" description="Helical" evidence="3">
    <location>
        <begin position="6"/>
        <end position="31"/>
    </location>
</feature>
<evidence type="ECO:0000256" key="3">
    <source>
        <dbReference type="SAM" id="Phobius"/>
    </source>
</evidence>
<dbReference type="Pfam" id="PF01484">
    <property type="entry name" value="Col_cuticle_N"/>
    <property type="match status" value="1"/>
</dbReference>
<evidence type="ECO:0000259" key="4">
    <source>
        <dbReference type="SMART" id="SM01088"/>
    </source>
</evidence>
<evidence type="ECO:0000313" key="7">
    <source>
        <dbReference type="WBParaSite" id="NBR_0001613201-mRNA-1"/>
    </source>
</evidence>
<dbReference type="EMBL" id="UYSL01022054">
    <property type="protein sequence ID" value="VDL79728.1"/>
    <property type="molecule type" value="Genomic_DNA"/>
</dbReference>
<dbReference type="STRING" id="27835.A0A0N4YH19"/>
<keyword evidence="1" id="KW-0677">Repeat</keyword>
<feature type="region of interest" description="Disordered" evidence="2">
    <location>
        <begin position="107"/>
        <end position="143"/>
    </location>
</feature>
<keyword evidence="3" id="KW-0472">Membrane</keyword>
<keyword evidence="3" id="KW-0812">Transmembrane</keyword>
<dbReference type="WBParaSite" id="NBR_0001613201-mRNA-1">
    <property type="protein sequence ID" value="NBR_0001613201-mRNA-1"/>
    <property type="gene ID" value="NBR_0001613201"/>
</dbReference>
<name>A0A0N4YH19_NIPBR</name>
<evidence type="ECO:0000313" key="6">
    <source>
        <dbReference type="Proteomes" id="UP000271162"/>
    </source>
</evidence>
<protein>
    <submittedName>
        <fullName evidence="7">Col_cuticle_N domain-containing protein</fullName>
    </submittedName>
</protein>
<feature type="domain" description="Nematode cuticle collagen N-terminal" evidence="4">
    <location>
        <begin position="3"/>
        <end position="59"/>
    </location>
</feature>
<accession>A0A0N4YH19</accession>
<evidence type="ECO:0000256" key="2">
    <source>
        <dbReference type="SAM" id="MobiDB-lite"/>
    </source>
</evidence>
<dbReference type="Proteomes" id="UP000271162">
    <property type="component" value="Unassembled WGS sequence"/>
</dbReference>
<dbReference type="AlphaFoldDB" id="A0A0N4YH19"/>
<reference evidence="5 6" key="2">
    <citation type="submission" date="2018-11" db="EMBL/GenBank/DDBJ databases">
        <authorList>
            <consortium name="Pathogen Informatics"/>
        </authorList>
    </citation>
    <scope>NUCLEOTIDE SEQUENCE [LARGE SCALE GENOMIC DNA]</scope>
</reference>
<dbReference type="InterPro" id="IPR002486">
    <property type="entry name" value="Col_cuticle_N"/>
</dbReference>
<reference evidence="7" key="1">
    <citation type="submission" date="2017-02" db="UniProtKB">
        <authorList>
            <consortium name="WormBaseParasite"/>
        </authorList>
    </citation>
    <scope>IDENTIFICATION</scope>
</reference>
<dbReference type="GO" id="GO:0042302">
    <property type="term" value="F:structural constituent of cuticle"/>
    <property type="evidence" value="ECO:0007669"/>
    <property type="project" value="InterPro"/>
</dbReference>
<dbReference type="PANTHER" id="PTHR24637:SF253">
    <property type="entry name" value="NEMATODE CUTICLE COLLAGEN N-TERMINAL DOMAIN-CONTAINING PROTEIN"/>
    <property type="match status" value="1"/>
</dbReference>
<dbReference type="PANTHER" id="PTHR24637">
    <property type="entry name" value="COLLAGEN"/>
    <property type="match status" value="1"/>
</dbReference>
<evidence type="ECO:0000313" key="5">
    <source>
        <dbReference type="EMBL" id="VDL79728.1"/>
    </source>
</evidence>
<gene>
    <name evidence="5" type="ORF">NBR_LOCUS16133</name>
</gene>
<proteinExistence type="predicted"/>
<organism evidence="7">
    <name type="scientific">Nippostrongylus brasiliensis</name>
    <name type="common">Rat hookworm</name>
    <dbReference type="NCBI Taxonomy" id="27835"/>
    <lineage>
        <taxon>Eukaryota</taxon>
        <taxon>Metazoa</taxon>
        <taxon>Ecdysozoa</taxon>
        <taxon>Nematoda</taxon>
        <taxon>Chromadorea</taxon>
        <taxon>Rhabditida</taxon>
        <taxon>Rhabditina</taxon>
        <taxon>Rhabditomorpha</taxon>
        <taxon>Strongyloidea</taxon>
        <taxon>Heligmosomidae</taxon>
        <taxon>Nippostrongylus</taxon>
    </lineage>
</organism>
<sequence>MGTVTYYSILGTFICTGILLTTTFIIVLDIIDEIGEFRTKVEEDLDQFKNYADDAWKIMMSTDHRPAPRRNVFFETIVRGRRDTYAEGSSSVGGGGGGGYVGCQCAAQSSSCPRGPPGPPGQAGLRGEDGQPGQPGSEEGEDA</sequence>
<dbReference type="SMART" id="SM01088">
    <property type="entry name" value="Col_cuticle_N"/>
    <property type="match status" value="1"/>
</dbReference>
<keyword evidence="6" id="KW-1185">Reference proteome</keyword>
<evidence type="ECO:0000256" key="1">
    <source>
        <dbReference type="ARBA" id="ARBA00022737"/>
    </source>
</evidence>
<keyword evidence="3" id="KW-1133">Transmembrane helix</keyword>